<dbReference type="InterPro" id="IPR050490">
    <property type="entry name" value="Bact_solute-bd_prot1"/>
</dbReference>
<accession>A0A7Z0GL09</accession>
<evidence type="ECO:0000313" key="2">
    <source>
        <dbReference type="EMBL" id="NYJ77875.1"/>
    </source>
</evidence>
<dbReference type="InterPro" id="IPR006311">
    <property type="entry name" value="TAT_signal"/>
</dbReference>
<keyword evidence="2" id="KW-0762">Sugar transport</keyword>
<protein>
    <submittedName>
        <fullName evidence="2">Multiple sugar transport system substrate-binding protein</fullName>
    </submittedName>
</protein>
<dbReference type="InterPro" id="IPR006059">
    <property type="entry name" value="SBP"/>
</dbReference>
<name>A0A7Z0GL09_9MICC</name>
<dbReference type="SUPFAM" id="SSF53850">
    <property type="entry name" value="Periplasmic binding protein-like II"/>
    <property type="match status" value="1"/>
</dbReference>
<proteinExistence type="predicted"/>
<dbReference type="Proteomes" id="UP000535437">
    <property type="component" value="Unassembled WGS sequence"/>
</dbReference>
<comment type="caution">
    <text evidence="2">The sequence shown here is derived from an EMBL/GenBank/DDBJ whole genome shotgun (WGS) entry which is preliminary data.</text>
</comment>
<dbReference type="PANTHER" id="PTHR43649">
    <property type="entry name" value="ARABINOSE-BINDING PROTEIN-RELATED"/>
    <property type="match status" value="1"/>
</dbReference>
<sequence>MEQDRRHTARSGLSRRTLLNLGMGGAAALTLAGCDRFGGGSASAGGAADSINMIWWGDAARSEQTEAMLDVYRGRHSDVTIVTDYADSGPYQDRMATRFAAGDIPDIMNQRRDGLREYADRGTLLNLNDHLDVLDLSDVPDTYPLGRVGDDLYGIPAGLNTVGFIINTDLAGSYGAEVPDHLTWSWDDLWDFSREITEAARSGGDEVYGVDLSFATIQNLVVWVRQAGEDLYTEDGLFGASEETLAAWFEMSVEQRESGGLPPAGFLDVTGSSAAESAIAAGRVAGQVIPTNNLEVHGEVVDGPLQLCRFPGEVQSVRRGMSIDTAMYWSIGAEAPNVEGALDLLNFIVNDAEGNAAVGVTRGLPCSEAVAEEIADSLSEADQESMQYLMDLSEEDLPESRPDPAGGSAVQDMLTEVDEEVQFGRLTPQEAAARLRETADSAMGLA</sequence>
<dbReference type="RefSeq" id="WP_179541298.1">
    <property type="nucleotide sequence ID" value="NZ_BAAALL010000002.1"/>
</dbReference>
<organism evidence="2 3">
    <name type="scientific">Nesterenkonia xinjiangensis</name>
    <dbReference type="NCBI Taxonomy" id="225327"/>
    <lineage>
        <taxon>Bacteria</taxon>
        <taxon>Bacillati</taxon>
        <taxon>Actinomycetota</taxon>
        <taxon>Actinomycetes</taxon>
        <taxon>Micrococcales</taxon>
        <taxon>Micrococcaceae</taxon>
        <taxon>Nesterenkonia</taxon>
    </lineage>
</organism>
<dbReference type="PROSITE" id="PS51257">
    <property type="entry name" value="PROKAR_LIPOPROTEIN"/>
    <property type="match status" value="1"/>
</dbReference>
<gene>
    <name evidence="2" type="ORF">HNR09_001286</name>
</gene>
<feature type="region of interest" description="Disordered" evidence="1">
    <location>
        <begin position="394"/>
        <end position="414"/>
    </location>
</feature>
<dbReference type="Pfam" id="PF13416">
    <property type="entry name" value="SBP_bac_8"/>
    <property type="match status" value="1"/>
</dbReference>
<dbReference type="EMBL" id="JACCFY010000001">
    <property type="protein sequence ID" value="NYJ77875.1"/>
    <property type="molecule type" value="Genomic_DNA"/>
</dbReference>
<dbReference type="PROSITE" id="PS51318">
    <property type="entry name" value="TAT"/>
    <property type="match status" value="1"/>
</dbReference>
<evidence type="ECO:0000256" key="1">
    <source>
        <dbReference type="SAM" id="MobiDB-lite"/>
    </source>
</evidence>
<dbReference type="PANTHER" id="PTHR43649:SF11">
    <property type="entry name" value="ABC TRANSPORTER SUBSTRATE-BINDING PROTEIN YESO-RELATED"/>
    <property type="match status" value="1"/>
</dbReference>
<reference evidence="2 3" key="1">
    <citation type="submission" date="2020-07" db="EMBL/GenBank/DDBJ databases">
        <title>Sequencing the genomes of 1000 actinobacteria strains.</title>
        <authorList>
            <person name="Klenk H.-P."/>
        </authorList>
    </citation>
    <scope>NUCLEOTIDE SEQUENCE [LARGE SCALE GENOMIC DNA]</scope>
    <source>
        <strain evidence="2 3">DSM 15475</strain>
    </source>
</reference>
<dbReference type="AlphaFoldDB" id="A0A7Z0GL09"/>
<dbReference type="Gene3D" id="3.40.190.10">
    <property type="entry name" value="Periplasmic binding protein-like II"/>
    <property type="match status" value="2"/>
</dbReference>
<keyword evidence="2" id="KW-0813">Transport</keyword>
<evidence type="ECO:0000313" key="3">
    <source>
        <dbReference type="Proteomes" id="UP000535437"/>
    </source>
</evidence>
<keyword evidence="3" id="KW-1185">Reference proteome</keyword>